<dbReference type="InterPro" id="IPR000524">
    <property type="entry name" value="Tscrpt_reg_HTH_GntR"/>
</dbReference>
<dbReference type="SMART" id="SM00345">
    <property type="entry name" value="HTH_GNTR"/>
    <property type="match status" value="1"/>
</dbReference>
<evidence type="ECO:0000259" key="4">
    <source>
        <dbReference type="PROSITE" id="PS50949"/>
    </source>
</evidence>
<dbReference type="Gene3D" id="1.20.120.530">
    <property type="entry name" value="GntR ligand-binding domain-like"/>
    <property type="match status" value="1"/>
</dbReference>
<dbReference type="EMBL" id="JAPWIJ010000005">
    <property type="protein sequence ID" value="MCZ4519370.1"/>
    <property type="molecule type" value="Genomic_DNA"/>
</dbReference>
<organism evidence="5 6">
    <name type="scientific">Rhodococcus ruber</name>
    <dbReference type="NCBI Taxonomy" id="1830"/>
    <lineage>
        <taxon>Bacteria</taxon>
        <taxon>Bacillati</taxon>
        <taxon>Actinomycetota</taxon>
        <taxon>Actinomycetes</taxon>
        <taxon>Mycobacteriales</taxon>
        <taxon>Nocardiaceae</taxon>
        <taxon>Rhodococcus</taxon>
    </lineage>
</organism>
<dbReference type="PANTHER" id="PTHR43537:SF5">
    <property type="entry name" value="UXU OPERON TRANSCRIPTIONAL REGULATOR"/>
    <property type="match status" value="1"/>
</dbReference>
<evidence type="ECO:0000256" key="3">
    <source>
        <dbReference type="ARBA" id="ARBA00023163"/>
    </source>
</evidence>
<evidence type="ECO:0000256" key="1">
    <source>
        <dbReference type="ARBA" id="ARBA00023015"/>
    </source>
</evidence>
<dbReference type="SUPFAM" id="SSF48008">
    <property type="entry name" value="GntR ligand-binding domain-like"/>
    <property type="match status" value="1"/>
</dbReference>
<evidence type="ECO:0000313" key="6">
    <source>
        <dbReference type="Proteomes" id="UP001081071"/>
    </source>
</evidence>
<keyword evidence="2" id="KW-0238">DNA-binding</keyword>
<reference evidence="5" key="1">
    <citation type="submission" date="2022-12" db="EMBL/GenBank/DDBJ databases">
        <authorList>
            <person name="Krivoruchko A.V."/>
            <person name="Elkin A."/>
        </authorList>
    </citation>
    <scope>NUCLEOTIDE SEQUENCE</scope>
    <source>
        <strain evidence="5">IEGM 1391</strain>
    </source>
</reference>
<dbReference type="Pfam" id="PF00392">
    <property type="entry name" value="GntR"/>
    <property type="match status" value="1"/>
</dbReference>
<accession>A0ABT4MG24</accession>
<sequence length="223" mass="24358">MTLAVGPHAATLRFIDGLVADGGLGPGDKLPTERELSASAGVSRAVVRAALDTLEERGAVVRHVGRGTFLTPRASTELELAHHPSPAEIMASRFVLEPELLPLAVNAATRADIDEMHRCLRGGHEATTSEEFERWDTLLHHSFALATHNMVLIGVSKLLIDSRIQPIWGSLKRRSFNPELKKCYCTEHEAIVAALEDRDPAAASEAMREHLRHVRTTLLGTDT</sequence>
<dbReference type="InterPro" id="IPR011711">
    <property type="entry name" value="GntR_C"/>
</dbReference>
<dbReference type="SUPFAM" id="SSF46785">
    <property type="entry name" value="Winged helix' DNA-binding domain"/>
    <property type="match status" value="1"/>
</dbReference>
<name>A0ABT4MG24_9NOCA</name>
<protein>
    <submittedName>
        <fullName evidence="5">FCD domain-containing protein</fullName>
    </submittedName>
</protein>
<keyword evidence="3" id="KW-0804">Transcription</keyword>
<dbReference type="Gene3D" id="1.10.10.10">
    <property type="entry name" value="Winged helix-like DNA-binding domain superfamily/Winged helix DNA-binding domain"/>
    <property type="match status" value="1"/>
</dbReference>
<dbReference type="Pfam" id="PF07729">
    <property type="entry name" value="FCD"/>
    <property type="match status" value="1"/>
</dbReference>
<gene>
    <name evidence="5" type="ORF">O4220_12665</name>
</gene>
<dbReference type="InterPro" id="IPR036388">
    <property type="entry name" value="WH-like_DNA-bd_sf"/>
</dbReference>
<dbReference type="PRINTS" id="PR00035">
    <property type="entry name" value="HTHGNTR"/>
</dbReference>
<comment type="caution">
    <text evidence="5">The sequence shown here is derived from an EMBL/GenBank/DDBJ whole genome shotgun (WGS) entry which is preliminary data.</text>
</comment>
<keyword evidence="1" id="KW-0805">Transcription regulation</keyword>
<dbReference type="RefSeq" id="WP_269604710.1">
    <property type="nucleotide sequence ID" value="NZ_JAPWIJ010000005.1"/>
</dbReference>
<dbReference type="PROSITE" id="PS50949">
    <property type="entry name" value="HTH_GNTR"/>
    <property type="match status" value="1"/>
</dbReference>
<keyword evidence="6" id="KW-1185">Reference proteome</keyword>
<dbReference type="Proteomes" id="UP001081071">
    <property type="component" value="Unassembled WGS sequence"/>
</dbReference>
<dbReference type="InterPro" id="IPR008920">
    <property type="entry name" value="TF_FadR/GntR_C"/>
</dbReference>
<dbReference type="PANTHER" id="PTHR43537">
    <property type="entry name" value="TRANSCRIPTIONAL REGULATOR, GNTR FAMILY"/>
    <property type="match status" value="1"/>
</dbReference>
<evidence type="ECO:0000256" key="2">
    <source>
        <dbReference type="ARBA" id="ARBA00023125"/>
    </source>
</evidence>
<dbReference type="CDD" id="cd07377">
    <property type="entry name" value="WHTH_GntR"/>
    <property type="match status" value="1"/>
</dbReference>
<dbReference type="InterPro" id="IPR036390">
    <property type="entry name" value="WH_DNA-bd_sf"/>
</dbReference>
<dbReference type="SMART" id="SM00895">
    <property type="entry name" value="FCD"/>
    <property type="match status" value="1"/>
</dbReference>
<feature type="domain" description="HTH gntR-type" evidence="4">
    <location>
        <begin position="5"/>
        <end position="73"/>
    </location>
</feature>
<proteinExistence type="predicted"/>
<evidence type="ECO:0000313" key="5">
    <source>
        <dbReference type="EMBL" id="MCZ4519370.1"/>
    </source>
</evidence>